<name>A0A0G1JLL4_9BACT</name>
<proteinExistence type="predicted"/>
<dbReference type="EMBL" id="LCJG01000037">
    <property type="protein sequence ID" value="KKT72436.1"/>
    <property type="molecule type" value="Genomic_DNA"/>
</dbReference>
<dbReference type="STRING" id="1618384.UW68_C0037G0003"/>
<gene>
    <name evidence="1" type="ORF">UW68_C0037G0003</name>
</gene>
<organism evidence="1 2">
    <name type="scientific">Candidatus Collierbacteria bacterium GW2011_GWB1_44_6</name>
    <dbReference type="NCBI Taxonomy" id="1618384"/>
    <lineage>
        <taxon>Bacteria</taxon>
        <taxon>Candidatus Collieribacteriota</taxon>
    </lineage>
</organism>
<accession>A0A0G1JLL4</accession>
<dbReference type="Proteomes" id="UP000034835">
    <property type="component" value="Unassembled WGS sequence"/>
</dbReference>
<protein>
    <submittedName>
        <fullName evidence="1">Uncharacterized protein</fullName>
    </submittedName>
</protein>
<evidence type="ECO:0000313" key="2">
    <source>
        <dbReference type="Proteomes" id="UP000034835"/>
    </source>
</evidence>
<comment type="caution">
    <text evidence="1">The sequence shown here is derived from an EMBL/GenBank/DDBJ whole genome shotgun (WGS) entry which is preliminary data.</text>
</comment>
<reference evidence="1 2" key="1">
    <citation type="journal article" date="2015" name="Nature">
        <title>rRNA introns, odd ribosomes, and small enigmatic genomes across a large radiation of phyla.</title>
        <authorList>
            <person name="Brown C.T."/>
            <person name="Hug L.A."/>
            <person name="Thomas B.C."/>
            <person name="Sharon I."/>
            <person name="Castelle C.J."/>
            <person name="Singh A."/>
            <person name="Wilkins M.J."/>
            <person name="Williams K.H."/>
            <person name="Banfield J.F."/>
        </authorList>
    </citation>
    <scope>NUCLEOTIDE SEQUENCE [LARGE SCALE GENOMIC DNA]</scope>
</reference>
<evidence type="ECO:0000313" key="1">
    <source>
        <dbReference type="EMBL" id="KKT72436.1"/>
    </source>
</evidence>
<sequence>MSAPVVVSDLEFVAKSSLFCVDEFSQNGVAYFSGMVAGLNIARAYSQLNVTDPDPRFWTLLQGSEYPVPALLDFVARLSRYTTPRFNFVLSWFPESGLRYGRPGLYYSMGISDATSVAIKQVPVLYRYLKEDHWEYYTLAWIDQKIRWAKFQIQVEKAKLG</sequence>
<dbReference type="AlphaFoldDB" id="A0A0G1JLL4"/>